<keyword evidence="3" id="KW-0472">Membrane</keyword>
<evidence type="ECO:0000256" key="2">
    <source>
        <dbReference type="ARBA" id="ARBA00023002"/>
    </source>
</evidence>
<dbReference type="InterPro" id="IPR006180">
    <property type="entry name" value="3-OHacyl-CoA_DH_CS"/>
</dbReference>
<keyword evidence="2 6" id="KW-0560">Oxidoreductase</keyword>
<evidence type="ECO:0000259" key="5">
    <source>
        <dbReference type="Pfam" id="PF02737"/>
    </source>
</evidence>
<dbReference type="Gene3D" id="1.10.1040.10">
    <property type="entry name" value="N-(1-d-carboxylethyl)-l-norvaline Dehydrogenase, domain 2"/>
    <property type="match status" value="1"/>
</dbReference>
<sequence>MVKQISKDALSVVVVGGGSIGISFTLLFAKSNIDIALYEPDLDRFNFIMQEIKLRIEDLENYDLLTISKETVLQRITLLNDLTELPNNAPDLVIECVPERLEIKQSIFSQLEILFSKETIFVSASSAIMMSKIAENLHNKTRCLIAHPGNPPHLIPIIELVPTPETALDVINKAKFLFESCGQIPVILNQEIEGFIFNRLQGAVLREAYCLVRDGIASVNDIDKVMTEGLGLRWSIVGPFETIDLNTRGGVVSHAEKMGPAYARMGAERGQKDPWTEDLVKDVNQQRRDILPMEDWDLRVRWRDEMIMKLLKERNQ</sequence>
<proteinExistence type="inferred from homology"/>
<keyword evidence="7" id="KW-1185">Reference proteome</keyword>
<dbReference type="Gene3D" id="3.40.50.720">
    <property type="entry name" value="NAD(P)-binding Rossmann-like Domain"/>
    <property type="match status" value="1"/>
</dbReference>
<evidence type="ECO:0000259" key="4">
    <source>
        <dbReference type="Pfam" id="PF00725"/>
    </source>
</evidence>
<dbReference type="EC" id="1.1.1.35" evidence="6"/>
<dbReference type="PANTHER" id="PTHR48075:SF1">
    <property type="entry name" value="LAMBDA-CRYSTALLIN HOMOLOG"/>
    <property type="match status" value="1"/>
</dbReference>
<protein>
    <submittedName>
        <fullName evidence="6">3-hydroxyacyl-CoA dehydrogenase</fullName>
        <ecNumber evidence="6">1.1.1.35</ecNumber>
    </submittedName>
</protein>
<dbReference type="InterPro" id="IPR008927">
    <property type="entry name" value="6-PGluconate_DH-like_C_sf"/>
</dbReference>
<feature type="transmembrane region" description="Helical" evidence="3">
    <location>
        <begin position="9"/>
        <end position="29"/>
    </location>
</feature>
<dbReference type="PANTHER" id="PTHR48075">
    <property type="entry name" value="3-HYDROXYACYL-COA DEHYDROGENASE FAMILY PROTEIN"/>
    <property type="match status" value="1"/>
</dbReference>
<dbReference type="InterPro" id="IPR006108">
    <property type="entry name" value="3HC_DH_C"/>
</dbReference>
<keyword evidence="3" id="KW-1133">Transmembrane helix</keyword>
<dbReference type="SUPFAM" id="SSF51735">
    <property type="entry name" value="NAD(P)-binding Rossmann-fold domains"/>
    <property type="match status" value="1"/>
</dbReference>
<evidence type="ECO:0000313" key="7">
    <source>
        <dbReference type="Proteomes" id="UP000829542"/>
    </source>
</evidence>
<dbReference type="GO" id="GO:0003857">
    <property type="term" value="F:(3S)-3-hydroxyacyl-CoA dehydrogenase (NAD+) activity"/>
    <property type="evidence" value="ECO:0007669"/>
    <property type="project" value="UniProtKB-EC"/>
</dbReference>
<dbReference type="InterPro" id="IPR013328">
    <property type="entry name" value="6PGD_dom2"/>
</dbReference>
<dbReference type="PROSITE" id="PS00067">
    <property type="entry name" value="3HCDH"/>
    <property type="match status" value="1"/>
</dbReference>
<dbReference type="RefSeq" id="WP_242149884.1">
    <property type="nucleotide sequence ID" value="NZ_CP093379.1"/>
</dbReference>
<dbReference type="EMBL" id="CP093379">
    <property type="protein sequence ID" value="UNM96390.1"/>
    <property type="molecule type" value="Genomic_DNA"/>
</dbReference>
<gene>
    <name evidence="6" type="ORF">MMG00_00480</name>
</gene>
<evidence type="ECO:0000256" key="1">
    <source>
        <dbReference type="ARBA" id="ARBA00009463"/>
    </source>
</evidence>
<dbReference type="SUPFAM" id="SSF48179">
    <property type="entry name" value="6-phosphogluconate dehydrogenase C-terminal domain-like"/>
    <property type="match status" value="1"/>
</dbReference>
<dbReference type="InterPro" id="IPR006176">
    <property type="entry name" value="3-OHacyl-CoA_DH_NAD-bd"/>
</dbReference>
<keyword evidence="3" id="KW-0812">Transmembrane</keyword>
<accession>A0ABY3X6I0</accession>
<feature type="domain" description="3-hydroxyacyl-CoA dehydrogenase C-terminal" evidence="4">
    <location>
        <begin position="194"/>
        <end position="282"/>
    </location>
</feature>
<dbReference type="Proteomes" id="UP000829542">
    <property type="component" value="Chromosome"/>
</dbReference>
<dbReference type="InterPro" id="IPR036291">
    <property type="entry name" value="NAD(P)-bd_dom_sf"/>
</dbReference>
<name>A0ABY3X6I0_9GAMM</name>
<feature type="domain" description="3-hydroxyacyl-CoA dehydrogenase NAD binding" evidence="5">
    <location>
        <begin position="12"/>
        <end position="189"/>
    </location>
</feature>
<evidence type="ECO:0000256" key="3">
    <source>
        <dbReference type="SAM" id="Phobius"/>
    </source>
</evidence>
<dbReference type="NCBIfam" id="NF004783">
    <property type="entry name" value="PRK06129.1"/>
    <property type="match status" value="1"/>
</dbReference>
<comment type="similarity">
    <text evidence="1">Belongs to the 3-hydroxyacyl-CoA dehydrogenase family.</text>
</comment>
<dbReference type="Pfam" id="PF00725">
    <property type="entry name" value="3HCDH"/>
    <property type="match status" value="1"/>
</dbReference>
<reference evidence="6 7" key="1">
    <citation type="submission" date="2022-03" db="EMBL/GenBank/DDBJ databases">
        <title>Ignatzschineria rhizosphaerae HR5S32.</title>
        <authorList>
            <person name="Sun J.Q."/>
            <person name="Feng J.Y."/>
        </authorList>
    </citation>
    <scope>NUCLEOTIDE SEQUENCE [LARGE SCALE GENOMIC DNA]</scope>
    <source>
        <strain evidence="6 7">HR5S32</strain>
    </source>
</reference>
<dbReference type="Pfam" id="PF02737">
    <property type="entry name" value="3HCDH_N"/>
    <property type="match status" value="1"/>
</dbReference>
<organism evidence="6 7">
    <name type="scientific">Ignatzschineria rhizosphaerae</name>
    <dbReference type="NCBI Taxonomy" id="2923279"/>
    <lineage>
        <taxon>Bacteria</taxon>
        <taxon>Pseudomonadati</taxon>
        <taxon>Pseudomonadota</taxon>
        <taxon>Gammaproteobacteria</taxon>
        <taxon>Cardiobacteriales</taxon>
        <taxon>Ignatzschineriaceae</taxon>
        <taxon>Ignatzschineria</taxon>
    </lineage>
</organism>
<evidence type="ECO:0000313" key="6">
    <source>
        <dbReference type="EMBL" id="UNM96390.1"/>
    </source>
</evidence>